<dbReference type="PANTHER" id="PTHR33221:SF4">
    <property type="entry name" value="HTH-TYPE TRANSCRIPTIONAL REPRESSOR NSRR"/>
    <property type="match status" value="1"/>
</dbReference>
<proteinExistence type="predicted"/>
<dbReference type="PANTHER" id="PTHR33221">
    <property type="entry name" value="WINGED HELIX-TURN-HELIX TRANSCRIPTIONAL REGULATOR, RRF2 FAMILY"/>
    <property type="match status" value="1"/>
</dbReference>
<keyword evidence="4" id="KW-1185">Reference proteome</keyword>
<evidence type="ECO:0000256" key="2">
    <source>
        <dbReference type="ARBA" id="ARBA00034078"/>
    </source>
</evidence>
<reference evidence="3 4" key="1">
    <citation type="submission" date="2019-06" db="EMBL/GenBank/DDBJ databases">
        <title>Sequencing the genomes of 1000 actinobacteria strains.</title>
        <authorList>
            <person name="Klenk H.-P."/>
        </authorList>
    </citation>
    <scope>NUCLEOTIDE SEQUENCE [LARGE SCALE GENOMIC DNA]</scope>
    <source>
        <strain evidence="3 4">DSM 46699</strain>
    </source>
</reference>
<keyword evidence="1" id="KW-0238">DNA-binding</keyword>
<evidence type="ECO:0000256" key="1">
    <source>
        <dbReference type="ARBA" id="ARBA00023125"/>
    </source>
</evidence>
<comment type="cofactor">
    <cofactor evidence="2">
        <name>[2Fe-2S] cluster</name>
        <dbReference type="ChEBI" id="CHEBI:190135"/>
    </cofactor>
</comment>
<name>A0A561U7A7_9PSEU</name>
<dbReference type="InterPro" id="IPR036388">
    <property type="entry name" value="WH-like_DNA-bd_sf"/>
</dbReference>
<protein>
    <submittedName>
        <fullName evidence="3">BadM/Rrf2 family transcriptional regulator</fullName>
    </submittedName>
</protein>
<sequence>MEDVLDIRFCRALQVMMRLAIAAEEGSEVRSSTQFAEELSTNPSLVRKLLVPLHAEGLVICTKGRGGGARLGRSAEEITLAEIYRCAVGDKPLWARSPDGEHMCMVAARTGEFFANLTEEAERAVLASLGDRTLADSVREIRASDPEPARS</sequence>
<gene>
    <name evidence="3" type="ORF">FHU35_12246</name>
</gene>
<dbReference type="SUPFAM" id="SSF46785">
    <property type="entry name" value="Winged helix' DNA-binding domain"/>
    <property type="match status" value="1"/>
</dbReference>
<dbReference type="InterPro" id="IPR036390">
    <property type="entry name" value="WH_DNA-bd_sf"/>
</dbReference>
<dbReference type="GO" id="GO:0003677">
    <property type="term" value="F:DNA binding"/>
    <property type="evidence" value="ECO:0007669"/>
    <property type="project" value="UniProtKB-KW"/>
</dbReference>
<dbReference type="GO" id="GO:0005829">
    <property type="term" value="C:cytosol"/>
    <property type="evidence" value="ECO:0007669"/>
    <property type="project" value="TreeGrafter"/>
</dbReference>
<dbReference type="Proteomes" id="UP000316184">
    <property type="component" value="Unassembled WGS sequence"/>
</dbReference>
<dbReference type="AlphaFoldDB" id="A0A561U7A7"/>
<evidence type="ECO:0000313" key="4">
    <source>
        <dbReference type="Proteomes" id="UP000316184"/>
    </source>
</evidence>
<evidence type="ECO:0000313" key="3">
    <source>
        <dbReference type="EMBL" id="TWF95252.1"/>
    </source>
</evidence>
<dbReference type="Pfam" id="PF02082">
    <property type="entry name" value="Rrf2"/>
    <property type="match status" value="1"/>
</dbReference>
<dbReference type="Gene3D" id="1.10.10.10">
    <property type="entry name" value="Winged helix-like DNA-binding domain superfamily/Winged helix DNA-binding domain"/>
    <property type="match status" value="1"/>
</dbReference>
<dbReference type="InterPro" id="IPR000944">
    <property type="entry name" value="Tscrpt_reg_Rrf2"/>
</dbReference>
<dbReference type="GO" id="GO:0003700">
    <property type="term" value="F:DNA-binding transcription factor activity"/>
    <property type="evidence" value="ECO:0007669"/>
    <property type="project" value="TreeGrafter"/>
</dbReference>
<organism evidence="3 4">
    <name type="scientific">Saccharopolyspora dendranthemae</name>
    <dbReference type="NCBI Taxonomy" id="1181886"/>
    <lineage>
        <taxon>Bacteria</taxon>
        <taxon>Bacillati</taxon>
        <taxon>Actinomycetota</taxon>
        <taxon>Actinomycetes</taxon>
        <taxon>Pseudonocardiales</taxon>
        <taxon>Pseudonocardiaceae</taxon>
        <taxon>Saccharopolyspora</taxon>
    </lineage>
</organism>
<dbReference type="EMBL" id="VIWX01000002">
    <property type="protein sequence ID" value="TWF95252.1"/>
    <property type="molecule type" value="Genomic_DNA"/>
</dbReference>
<dbReference type="PROSITE" id="PS51197">
    <property type="entry name" value="HTH_RRF2_2"/>
    <property type="match status" value="1"/>
</dbReference>
<comment type="caution">
    <text evidence="3">The sequence shown here is derived from an EMBL/GenBank/DDBJ whole genome shotgun (WGS) entry which is preliminary data.</text>
</comment>
<accession>A0A561U7A7</accession>